<sequence length="189" mass="20882">MAAFTFFKPGALPKDDQQLQPEEQLAAGDYFFRREDALLEPCTPQSGPRGKYRHRAPTFSSADSTSTISGSKRSSVCQSAFFFNVAVRDSLCLLTGSSPEDCTAAHILPIFRPEASPPPYAQDTEEEIQADPDAAPRPLYYTESPGDGSRYQCRPSSGLLLRDDLHHALDRFEFALWPLVSPASPVYPH</sequence>
<dbReference type="EMBL" id="JAPDMQ010000476">
    <property type="protein sequence ID" value="KAK0523990.1"/>
    <property type="molecule type" value="Genomic_DNA"/>
</dbReference>
<organism evidence="3 4">
    <name type="scientific">Tilletia horrida</name>
    <dbReference type="NCBI Taxonomy" id="155126"/>
    <lineage>
        <taxon>Eukaryota</taxon>
        <taxon>Fungi</taxon>
        <taxon>Dikarya</taxon>
        <taxon>Basidiomycota</taxon>
        <taxon>Ustilaginomycotina</taxon>
        <taxon>Exobasidiomycetes</taxon>
        <taxon>Tilletiales</taxon>
        <taxon>Tilletiaceae</taxon>
        <taxon>Tilletia</taxon>
    </lineage>
</organism>
<feature type="compositionally biased region" description="Low complexity" evidence="1">
    <location>
        <begin position="58"/>
        <end position="69"/>
    </location>
</feature>
<feature type="region of interest" description="Disordered" evidence="1">
    <location>
        <begin position="113"/>
        <end position="150"/>
    </location>
</feature>
<reference evidence="3" key="1">
    <citation type="journal article" date="2023" name="PhytoFront">
        <title>Draft Genome Resources of Seven Strains of Tilletia horrida, Causal Agent of Kernel Smut of Rice.</title>
        <authorList>
            <person name="Khanal S."/>
            <person name="Antony Babu S."/>
            <person name="Zhou X.G."/>
        </authorList>
    </citation>
    <scope>NUCLEOTIDE SEQUENCE</scope>
    <source>
        <strain evidence="3">TX3</strain>
    </source>
</reference>
<protein>
    <recommendedName>
        <fullName evidence="2">HNH nuclease domain-containing protein</fullName>
    </recommendedName>
</protein>
<evidence type="ECO:0000313" key="3">
    <source>
        <dbReference type="EMBL" id="KAK0523990.1"/>
    </source>
</evidence>
<dbReference type="Proteomes" id="UP001176521">
    <property type="component" value="Unassembled WGS sequence"/>
</dbReference>
<dbReference type="InterPro" id="IPR003615">
    <property type="entry name" value="HNH_nuc"/>
</dbReference>
<accession>A0AAN6G927</accession>
<feature type="domain" description="HNH nuclease" evidence="2">
    <location>
        <begin position="92"/>
        <end position="176"/>
    </location>
</feature>
<comment type="caution">
    <text evidence="3">The sequence shown here is derived from an EMBL/GenBank/DDBJ whole genome shotgun (WGS) entry which is preliminary data.</text>
</comment>
<evidence type="ECO:0000259" key="2">
    <source>
        <dbReference type="Pfam" id="PF13391"/>
    </source>
</evidence>
<keyword evidence="4" id="KW-1185">Reference proteome</keyword>
<name>A0AAN6G927_9BASI</name>
<feature type="region of interest" description="Disordered" evidence="1">
    <location>
        <begin position="40"/>
        <end position="69"/>
    </location>
</feature>
<dbReference type="AlphaFoldDB" id="A0AAN6G927"/>
<evidence type="ECO:0000256" key="1">
    <source>
        <dbReference type="SAM" id="MobiDB-lite"/>
    </source>
</evidence>
<dbReference type="Pfam" id="PF13391">
    <property type="entry name" value="HNH_2"/>
    <property type="match status" value="1"/>
</dbReference>
<evidence type="ECO:0000313" key="4">
    <source>
        <dbReference type="Proteomes" id="UP001176521"/>
    </source>
</evidence>
<gene>
    <name evidence="3" type="ORF">OC842_005971</name>
</gene>
<proteinExistence type="predicted"/>